<dbReference type="SUPFAM" id="SSF52540">
    <property type="entry name" value="P-loop containing nucleoside triphosphate hydrolases"/>
    <property type="match status" value="1"/>
</dbReference>
<accession>A0AAD9ZRA7</accession>
<evidence type="ECO:0000256" key="2">
    <source>
        <dbReference type="ARBA" id="ARBA00022741"/>
    </source>
</evidence>
<organism evidence="5 6">
    <name type="scientific">Dipteronia sinensis</name>
    <dbReference type="NCBI Taxonomy" id="43782"/>
    <lineage>
        <taxon>Eukaryota</taxon>
        <taxon>Viridiplantae</taxon>
        <taxon>Streptophyta</taxon>
        <taxon>Embryophyta</taxon>
        <taxon>Tracheophyta</taxon>
        <taxon>Spermatophyta</taxon>
        <taxon>Magnoliopsida</taxon>
        <taxon>eudicotyledons</taxon>
        <taxon>Gunneridae</taxon>
        <taxon>Pentapetalae</taxon>
        <taxon>rosids</taxon>
        <taxon>malvids</taxon>
        <taxon>Sapindales</taxon>
        <taxon>Sapindaceae</taxon>
        <taxon>Hippocastanoideae</taxon>
        <taxon>Acereae</taxon>
        <taxon>Dipteronia</taxon>
    </lineage>
</organism>
<comment type="similarity">
    <text evidence="1">Belongs to the small GTPase superfamily. Rab family.</text>
</comment>
<protein>
    <submittedName>
        <fullName evidence="5">Uncharacterized protein</fullName>
    </submittedName>
</protein>
<proteinExistence type="inferred from homology"/>
<keyword evidence="3" id="KW-0342">GTP-binding</keyword>
<dbReference type="PANTHER" id="PTHR47977">
    <property type="entry name" value="RAS-RELATED PROTEIN RAB"/>
    <property type="match status" value="1"/>
</dbReference>
<dbReference type="GO" id="GO:0005525">
    <property type="term" value="F:GTP binding"/>
    <property type="evidence" value="ECO:0007669"/>
    <property type="project" value="UniProtKB-KW"/>
</dbReference>
<dbReference type="PROSITE" id="PS51419">
    <property type="entry name" value="RAB"/>
    <property type="match status" value="1"/>
</dbReference>
<dbReference type="Gene3D" id="3.40.50.300">
    <property type="entry name" value="P-loop containing nucleotide triphosphate hydrolases"/>
    <property type="match status" value="1"/>
</dbReference>
<evidence type="ECO:0000256" key="1">
    <source>
        <dbReference type="ARBA" id="ARBA00006270"/>
    </source>
</evidence>
<dbReference type="GO" id="GO:0003924">
    <property type="term" value="F:GTPase activity"/>
    <property type="evidence" value="ECO:0007669"/>
    <property type="project" value="InterPro"/>
</dbReference>
<dbReference type="Proteomes" id="UP001281410">
    <property type="component" value="Unassembled WGS sequence"/>
</dbReference>
<dbReference type="EMBL" id="JANJYJ010000009">
    <property type="protein sequence ID" value="KAK3189137.1"/>
    <property type="molecule type" value="Genomic_DNA"/>
</dbReference>
<dbReference type="InterPro" id="IPR001806">
    <property type="entry name" value="Small_GTPase"/>
</dbReference>
<evidence type="ECO:0000313" key="6">
    <source>
        <dbReference type="Proteomes" id="UP001281410"/>
    </source>
</evidence>
<evidence type="ECO:0000256" key="3">
    <source>
        <dbReference type="ARBA" id="ARBA00023134"/>
    </source>
</evidence>
<keyword evidence="6" id="KW-1185">Reference proteome</keyword>
<reference evidence="5" key="1">
    <citation type="journal article" date="2023" name="Plant J.">
        <title>Genome sequences and population genomics provide insights into the demographic history, inbreeding, and mutation load of two 'living fossil' tree species of Dipteronia.</title>
        <authorList>
            <person name="Feng Y."/>
            <person name="Comes H.P."/>
            <person name="Chen J."/>
            <person name="Zhu S."/>
            <person name="Lu R."/>
            <person name="Zhang X."/>
            <person name="Li P."/>
            <person name="Qiu J."/>
            <person name="Olsen K.M."/>
            <person name="Qiu Y."/>
        </authorList>
    </citation>
    <scope>NUCLEOTIDE SEQUENCE</scope>
    <source>
        <strain evidence="5">NBL</strain>
    </source>
</reference>
<dbReference type="GO" id="GO:0012505">
    <property type="term" value="C:endomembrane system"/>
    <property type="evidence" value="ECO:0007669"/>
    <property type="project" value="UniProtKB-SubCell"/>
</dbReference>
<dbReference type="InterPro" id="IPR050227">
    <property type="entry name" value="Rab"/>
</dbReference>
<comment type="subcellular location">
    <subcellularLocation>
        <location evidence="4">Endomembrane system</location>
        <topology evidence="4">Lipid-anchor</topology>
    </subcellularLocation>
</comment>
<name>A0AAD9ZRA7_9ROSI</name>
<dbReference type="AlphaFoldDB" id="A0AAD9ZRA7"/>
<sequence>MGSDDKDFDLLYLFNGLILEMKQRGVRRGQGKTRLAKYYLPLEDSKKHKVEYKILLIGDSGVGKSSILLSFISNTCHDLSPTMGVDFKIKLFTVNGKRLKLPI</sequence>
<keyword evidence="2" id="KW-0547">Nucleotide-binding</keyword>
<dbReference type="InterPro" id="IPR027417">
    <property type="entry name" value="P-loop_NTPase"/>
</dbReference>
<comment type="caution">
    <text evidence="5">The sequence shown here is derived from an EMBL/GenBank/DDBJ whole genome shotgun (WGS) entry which is preliminary data.</text>
</comment>
<dbReference type="PRINTS" id="PR00449">
    <property type="entry name" value="RASTRNSFRMNG"/>
</dbReference>
<dbReference type="Pfam" id="PF00071">
    <property type="entry name" value="Ras"/>
    <property type="match status" value="1"/>
</dbReference>
<evidence type="ECO:0000256" key="4">
    <source>
        <dbReference type="ARBA" id="ARBA00037868"/>
    </source>
</evidence>
<evidence type="ECO:0000313" key="5">
    <source>
        <dbReference type="EMBL" id="KAK3189137.1"/>
    </source>
</evidence>
<gene>
    <name evidence="5" type="ORF">Dsin_028698</name>
</gene>